<dbReference type="OrthoDB" id="9773087at2"/>
<comment type="subcellular location">
    <subcellularLocation>
        <location evidence="8">Cytoplasm</location>
    </subcellularLocation>
</comment>
<dbReference type="GO" id="GO:0005829">
    <property type="term" value="C:cytosol"/>
    <property type="evidence" value="ECO:0007669"/>
    <property type="project" value="TreeGrafter"/>
</dbReference>
<evidence type="ECO:0000256" key="8">
    <source>
        <dbReference type="HAMAP-Rule" id="MF_00158"/>
    </source>
</evidence>
<dbReference type="PATRIC" id="fig|1150469.3.peg.1423"/>
<comment type="function">
    <text evidence="8">Catalyzes the condensation of pantoate with beta-alanine in an ATP-dependent reaction via a pantoyl-adenylate intermediate.</text>
</comment>
<protein>
    <recommendedName>
        <fullName evidence="8">Pantothenate synthetase</fullName>
        <shortName evidence="8">PS</shortName>
        <ecNumber evidence="8">6.3.2.1</ecNumber>
    </recommendedName>
    <alternativeName>
        <fullName evidence="8">Pantoate--beta-alanine ligase</fullName>
    </alternativeName>
    <alternativeName>
        <fullName evidence="8">Pantoate-activating enzyme</fullName>
    </alternativeName>
</protein>
<evidence type="ECO:0000256" key="1">
    <source>
        <dbReference type="ARBA" id="ARBA00004990"/>
    </source>
</evidence>
<feature type="binding site" evidence="8">
    <location>
        <position position="72"/>
    </location>
    <ligand>
        <name>(R)-pantoate</name>
        <dbReference type="ChEBI" id="CHEBI:15980"/>
    </ligand>
</feature>
<feature type="active site" description="Proton donor" evidence="8">
    <location>
        <position position="48"/>
    </location>
</feature>
<proteinExistence type="inferred from homology"/>
<organism evidence="9 10">
    <name type="scientific">Pararhodospirillum photometricum DSM 122</name>
    <dbReference type="NCBI Taxonomy" id="1150469"/>
    <lineage>
        <taxon>Bacteria</taxon>
        <taxon>Pseudomonadati</taxon>
        <taxon>Pseudomonadota</taxon>
        <taxon>Alphaproteobacteria</taxon>
        <taxon>Rhodospirillales</taxon>
        <taxon>Rhodospirillaceae</taxon>
        <taxon>Pararhodospirillum</taxon>
    </lineage>
</organism>
<feature type="binding site" evidence="8">
    <location>
        <begin position="41"/>
        <end position="48"/>
    </location>
    <ligand>
        <name>ATP</name>
        <dbReference type="ChEBI" id="CHEBI:30616"/>
    </ligand>
</feature>
<evidence type="ECO:0000256" key="6">
    <source>
        <dbReference type="ARBA" id="ARBA00022840"/>
    </source>
</evidence>
<name>H6SSK9_PARPM</name>
<keyword evidence="4 8" id="KW-0566">Pantothenate biosynthesis</keyword>
<evidence type="ECO:0000256" key="5">
    <source>
        <dbReference type="ARBA" id="ARBA00022741"/>
    </source>
</evidence>
<comment type="pathway">
    <text evidence="1 8">Cofactor biosynthesis; (R)-pantothenate biosynthesis; (R)-pantothenate from (R)-pantoate and beta-alanine: step 1/1.</text>
</comment>
<keyword evidence="3 8" id="KW-0436">Ligase</keyword>
<dbReference type="InterPro" id="IPR014729">
    <property type="entry name" value="Rossmann-like_a/b/a_fold"/>
</dbReference>
<accession>H6SSK9</accession>
<comment type="similarity">
    <text evidence="2 8">Belongs to the pantothenate synthetase family.</text>
</comment>
<keyword evidence="10" id="KW-1185">Reference proteome</keyword>
<comment type="subunit">
    <text evidence="8">Homodimer.</text>
</comment>
<evidence type="ECO:0000256" key="2">
    <source>
        <dbReference type="ARBA" id="ARBA00009256"/>
    </source>
</evidence>
<feature type="binding site" evidence="8">
    <location>
        <begin position="195"/>
        <end position="198"/>
    </location>
    <ligand>
        <name>ATP</name>
        <dbReference type="ChEBI" id="CHEBI:30616"/>
    </ligand>
</feature>
<feature type="binding site" evidence="8">
    <location>
        <begin position="158"/>
        <end position="161"/>
    </location>
    <ligand>
        <name>ATP</name>
        <dbReference type="ChEBI" id="CHEBI:30616"/>
    </ligand>
</feature>
<dbReference type="Gene3D" id="3.40.50.620">
    <property type="entry name" value="HUPs"/>
    <property type="match status" value="1"/>
</dbReference>
<keyword evidence="5 8" id="KW-0547">Nucleotide-binding</keyword>
<comment type="miscellaneous">
    <text evidence="8">The reaction proceeds by a bi uni uni bi ping pong mechanism.</text>
</comment>
<dbReference type="HAMAP" id="MF_00158">
    <property type="entry name" value="PanC"/>
    <property type="match status" value="1"/>
</dbReference>
<evidence type="ECO:0000313" key="9">
    <source>
        <dbReference type="EMBL" id="CCG07888.1"/>
    </source>
</evidence>
<dbReference type="UniPathway" id="UPA00028">
    <property type="reaction ID" value="UER00005"/>
</dbReference>
<dbReference type="EMBL" id="HE663493">
    <property type="protein sequence ID" value="CCG07888.1"/>
    <property type="molecule type" value="Genomic_DNA"/>
</dbReference>
<dbReference type="GO" id="GO:0005524">
    <property type="term" value="F:ATP binding"/>
    <property type="evidence" value="ECO:0007669"/>
    <property type="project" value="UniProtKB-KW"/>
</dbReference>
<keyword evidence="8" id="KW-0963">Cytoplasm</keyword>
<evidence type="ECO:0000256" key="4">
    <source>
        <dbReference type="ARBA" id="ARBA00022655"/>
    </source>
</evidence>
<dbReference type="NCBIfam" id="TIGR00018">
    <property type="entry name" value="panC"/>
    <property type="match status" value="1"/>
</dbReference>
<evidence type="ECO:0000313" key="10">
    <source>
        <dbReference type="Proteomes" id="UP000033220"/>
    </source>
</evidence>
<feature type="binding site" evidence="8">
    <location>
        <position position="187"/>
    </location>
    <ligand>
        <name>ATP</name>
        <dbReference type="ChEBI" id="CHEBI:30616"/>
    </ligand>
</feature>
<dbReference type="KEGG" id="rpm:RSPPHO_01262"/>
<feature type="binding site" evidence="8">
    <location>
        <position position="164"/>
    </location>
    <ligand>
        <name>(R)-pantoate</name>
        <dbReference type="ChEBI" id="CHEBI:15980"/>
    </ligand>
</feature>
<dbReference type="GO" id="GO:0004592">
    <property type="term" value="F:pantoate-beta-alanine ligase activity"/>
    <property type="evidence" value="ECO:0007669"/>
    <property type="project" value="UniProtKB-UniRule"/>
</dbReference>
<comment type="catalytic activity">
    <reaction evidence="7 8">
        <text>(R)-pantoate + beta-alanine + ATP = (R)-pantothenate + AMP + diphosphate + H(+)</text>
        <dbReference type="Rhea" id="RHEA:10912"/>
        <dbReference type="ChEBI" id="CHEBI:15378"/>
        <dbReference type="ChEBI" id="CHEBI:15980"/>
        <dbReference type="ChEBI" id="CHEBI:29032"/>
        <dbReference type="ChEBI" id="CHEBI:30616"/>
        <dbReference type="ChEBI" id="CHEBI:33019"/>
        <dbReference type="ChEBI" id="CHEBI:57966"/>
        <dbReference type="ChEBI" id="CHEBI:456215"/>
        <dbReference type="EC" id="6.3.2.1"/>
    </reaction>
</comment>
<dbReference type="PANTHER" id="PTHR21299:SF1">
    <property type="entry name" value="PANTOATE--BETA-ALANINE LIGASE"/>
    <property type="match status" value="1"/>
</dbReference>
<dbReference type="Pfam" id="PF02569">
    <property type="entry name" value="Pantoate_ligase"/>
    <property type="match status" value="1"/>
</dbReference>
<dbReference type="SUPFAM" id="SSF52374">
    <property type="entry name" value="Nucleotidylyl transferase"/>
    <property type="match status" value="1"/>
</dbReference>
<dbReference type="Proteomes" id="UP000033220">
    <property type="component" value="Chromosome DSM 122"/>
</dbReference>
<evidence type="ECO:0000256" key="3">
    <source>
        <dbReference type="ARBA" id="ARBA00022598"/>
    </source>
</evidence>
<dbReference type="Gene3D" id="3.30.1300.10">
    <property type="entry name" value="Pantoate-beta-alanine ligase, C-terminal domain"/>
    <property type="match status" value="1"/>
</dbReference>
<evidence type="ECO:0000256" key="7">
    <source>
        <dbReference type="ARBA" id="ARBA00048258"/>
    </source>
</evidence>
<dbReference type="AlphaFoldDB" id="H6SSK9"/>
<dbReference type="HOGENOM" id="CLU_047148_0_2_5"/>
<reference evidence="9 10" key="1">
    <citation type="submission" date="2012-02" db="EMBL/GenBank/DDBJ databases">
        <title>Shotgun genome sequence of Phaeospirillum photometricum DSM 122.</title>
        <authorList>
            <person name="Duquesne K."/>
            <person name="Sturgis J."/>
        </authorList>
    </citation>
    <scope>NUCLEOTIDE SEQUENCE [LARGE SCALE GENOMIC DNA]</scope>
    <source>
        <strain evidence="10">DSM122</strain>
    </source>
</reference>
<dbReference type="PANTHER" id="PTHR21299">
    <property type="entry name" value="CYTIDYLATE KINASE/PANTOATE-BETA-ALANINE LIGASE"/>
    <property type="match status" value="1"/>
</dbReference>
<keyword evidence="6 8" id="KW-0067">ATP-binding</keyword>
<gene>
    <name evidence="8 9" type="primary">panC</name>
    <name evidence="9" type="ORF">RSPPHO_01262</name>
</gene>
<dbReference type="InterPro" id="IPR042176">
    <property type="entry name" value="Pantoate_ligase_C"/>
</dbReference>
<dbReference type="STRING" id="1150469.RSPPHO_01262"/>
<dbReference type="RefSeq" id="WP_014414527.1">
    <property type="nucleotide sequence ID" value="NC_017059.1"/>
</dbReference>
<dbReference type="CDD" id="cd00560">
    <property type="entry name" value="PanC"/>
    <property type="match status" value="1"/>
</dbReference>
<dbReference type="eggNOG" id="COG0414">
    <property type="taxonomic scope" value="Bacteria"/>
</dbReference>
<dbReference type="EC" id="6.3.2.1" evidence="8"/>
<sequence>MSASAVSFQPPFSLVRDVAVLRQNVAAWRAAGLRVALVPTMGALHDGHLSLVRLGLAHADRVVVSLFVNPTQFGPAEDFAAYPRQEGEDAAALRTAGAHLLYAPDVAGMYPEGFATTVSVAGVSEGLCGDHRPGHFQGVATVVTKLLLRVLPDVALFGEKDYQQVQVIRRVVTDLDIPVKIVAGPTVREADGLALSSRNAYLSPAERAVAPTLHRVLQEAAAALRAGEAAALVLERARSALSAAGFGPLDYLDLRDAETLVPLASLGSRRAARLLVAVKLGRTRLIDNIPVLADAP</sequence>
<feature type="binding site" evidence="8">
    <location>
        <position position="72"/>
    </location>
    <ligand>
        <name>beta-alanine</name>
        <dbReference type="ChEBI" id="CHEBI:57966"/>
    </ligand>
</feature>
<dbReference type="InterPro" id="IPR003721">
    <property type="entry name" value="Pantoate_ligase"/>
</dbReference>
<dbReference type="GO" id="GO:0015940">
    <property type="term" value="P:pantothenate biosynthetic process"/>
    <property type="evidence" value="ECO:0007669"/>
    <property type="project" value="UniProtKB-UniRule"/>
</dbReference>